<dbReference type="GO" id="GO:0005829">
    <property type="term" value="C:cytosol"/>
    <property type="evidence" value="ECO:0007669"/>
    <property type="project" value="TreeGrafter"/>
</dbReference>
<dbReference type="PROSITE" id="PS00844">
    <property type="entry name" value="DALA_DALA_LIGASE_2"/>
    <property type="match status" value="1"/>
</dbReference>
<keyword evidence="10 22" id="KW-0067">ATP-binding</keyword>
<dbReference type="HAMAP" id="MF_00047">
    <property type="entry name" value="Dala_Dala_lig"/>
    <property type="match status" value="1"/>
</dbReference>
<dbReference type="NCBIfam" id="NF002378">
    <property type="entry name" value="PRK01372.1"/>
    <property type="match status" value="1"/>
</dbReference>
<feature type="binding site" evidence="21">
    <location>
        <position position="315"/>
    </location>
    <ligand>
        <name>Mg(2+)</name>
        <dbReference type="ChEBI" id="CHEBI:18420"/>
        <label>1</label>
    </ligand>
</feature>
<evidence type="ECO:0000256" key="17">
    <source>
        <dbReference type="ARBA" id="ARBA00060592"/>
    </source>
</evidence>
<proteinExistence type="inferred from homology"/>
<keyword evidence="15 18" id="KW-0961">Cell wall biogenesis/degradation</keyword>
<dbReference type="NCBIfam" id="TIGR01205">
    <property type="entry name" value="D_ala_D_alaTIGR"/>
    <property type="match status" value="1"/>
</dbReference>
<dbReference type="Gene3D" id="3.40.50.20">
    <property type="match status" value="1"/>
</dbReference>
<evidence type="ECO:0000313" key="27">
    <source>
        <dbReference type="Proteomes" id="UP000037088"/>
    </source>
</evidence>
<feature type="binding site" evidence="20">
    <location>
        <begin position="314"/>
        <end position="315"/>
    </location>
    <ligand>
        <name>ATP</name>
        <dbReference type="ChEBI" id="CHEBI:30616"/>
    </ligand>
</feature>
<feature type="binding site" evidence="21">
    <location>
        <position position="302"/>
    </location>
    <ligand>
        <name>Mg(2+)</name>
        <dbReference type="ChEBI" id="CHEBI:18420"/>
        <label>1</label>
    </ligand>
</feature>
<keyword evidence="12 18" id="KW-0133">Cell shape</keyword>
<evidence type="ECO:0000256" key="20">
    <source>
        <dbReference type="PIRSR" id="PIRSR039102-2"/>
    </source>
</evidence>
<dbReference type="PIRSF" id="PIRSF039102">
    <property type="entry name" value="Ddl/VanB"/>
    <property type="match status" value="1"/>
</dbReference>
<dbReference type="OrthoDB" id="9813261at2"/>
<evidence type="ECO:0000256" key="10">
    <source>
        <dbReference type="ARBA" id="ARBA00022840"/>
    </source>
</evidence>
<evidence type="ECO:0000256" key="15">
    <source>
        <dbReference type="ARBA" id="ARBA00023316"/>
    </source>
</evidence>
<evidence type="ECO:0000256" key="6">
    <source>
        <dbReference type="ARBA" id="ARBA00022490"/>
    </source>
</evidence>
<dbReference type="PANTHER" id="PTHR23132">
    <property type="entry name" value="D-ALANINE--D-ALANINE LIGASE"/>
    <property type="match status" value="1"/>
</dbReference>
<comment type="pathway">
    <text evidence="4 18">Cell wall biogenesis; peptidoglycan biosynthesis.</text>
</comment>
<comment type="caution">
    <text evidence="25">The sequence shown here is derived from an EMBL/GenBank/DDBJ whole genome shotgun (WGS) entry which is preliminary data.</text>
</comment>
<evidence type="ECO:0000256" key="21">
    <source>
        <dbReference type="PIRSR" id="PIRSR039102-3"/>
    </source>
</evidence>
<dbReference type="InterPro" id="IPR011095">
    <property type="entry name" value="Dala_Dala_lig_C"/>
</dbReference>
<feature type="binding site" evidence="21">
    <location>
        <position position="317"/>
    </location>
    <ligand>
        <name>Mg(2+)</name>
        <dbReference type="ChEBI" id="CHEBI:18420"/>
        <label>2</label>
    </ligand>
</feature>
<dbReference type="GO" id="GO:0046872">
    <property type="term" value="F:metal ion binding"/>
    <property type="evidence" value="ECO:0007669"/>
    <property type="project" value="UniProtKB-KW"/>
</dbReference>
<keyword evidence="9 20" id="KW-0547">Nucleotide-binding</keyword>
<keyword evidence="13 18" id="KW-0573">Peptidoglycan synthesis</keyword>
<feature type="active site" evidence="19">
    <location>
        <position position="326"/>
    </location>
</feature>
<keyword evidence="14 21" id="KW-0464">Manganese</keyword>
<keyword evidence="11 21" id="KW-0460">Magnesium</keyword>
<dbReference type="Gene3D" id="3.30.470.20">
    <property type="entry name" value="ATP-grasp fold, B domain"/>
    <property type="match status" value="1"/>
</dbReference>
<evidence type="ECO:0000256" key="11">
    <source>
        <dbReference type="ARBA" id="ARBA00022842"/>
    </source>
</evidence>
<comment type="catalytic activity">
    <reaction evidence="16 18">
        <text>2 D-alanine + ATP = D-alanyl-D-alanine + ADP + phosphate + H(+)</text>
        <dbReference type="Rhea" id="RHEA:11224"/>
        <dbReference type="ChEBI" id="CHEBI:15378"/>
        <dbReference type="ChEBI" id="CHEBI:30616"/>
        <dbReference type="ChEBI" id="CHEBI:43474"/>
        <dbReference type="ChEBI" id="CHEBI:57416"/>
        <dbReference type="ChEBI" id="CHEBI:57822"/>
        <dbReference type="ChEBI" id="CHEBI:456216"/>
        <dbReference type="EC" id="6.3.2.4"/>
    </reaction>
</comment>
<dbReference type="Proteomes" id="UP000037088">
    <property type="component" value="Unassembled WGS sequence"/>
</dbReference>
<dbReference type="FunFam" id="3.30.1490.20:FF:000007">
    <property type="entry name" value="D-alanine--D-alanine ligase"/>
    <property type="match status" value="1"/>
</dbReference>
<dbReference type="GO" id="GO:0009252">
    <property type="term" value="P:peptidoglycan biosynthetic process"/>
    <property type="evidence" value="ECO:0007669"/>
    <property type="project" value="UniProtKB-UniRule"/>
</dbReference>
<dbReference type="PATRIC" id="fig|1560201.3.peg.4254"/>
<evidence type="ECO:0000256" key="14">
    <source>
        <dbReference type="ARBA" id="ARBA00023211"/>
    </source>
</evidence>
<keyword evidence="7 18" id="KW-0436">Ligase</keyword>
<dbReference type="PROSITE" id="PS00843">
    <property type="entry name" value="DALA_DALA_LIGASE_1"/>
    <property type="match status" value="1"/>
</dbReference>
<dbReference type="Pfam" id="PF01820">
    <property type="entry name" value="Dala_Dala_lig_N"/>
    <property type="match status" value="1"/>
</dbReference>
<dbReference type="STRING" id="1560201.NG42_20040"/>
<evidence type="ECO:0000259" key="23">
    <source>
        <dbReference type="PROSITE" id="PS50975"/>
    </source>
</evidence>
<comment type="similarity">
    <text evidence="5 18">Belongs to the D-alanine--D-alanine ligase family.</text>
</comment>
<evidence type="ECO:0000256" key="12">
    <source>
        <dbReference type="ARBA" id="ARBA00022960"/>
    </source>
</evidence>
<evidence type="ECO:0000313" key="25">
    <source>
        <dbReference type="EMBL" id="KOC88513.1"/>
    </source>
</evidence>
<dbReference type="EMBL" id="JRXE01000037">
    <property type="protein sequence ID" value="KOC87571.1"/>
    <property type="molecule type" value="Genomic_DNA"/>
</dbReference>
<comment type="cofactor">
    <cofactor evidence="1">
        <name>Mn(2+)</name>
        <dbReference type="ChEBI" id="CHEBI:29035"/>
    </cofactor>
</comment>
<dbReference type="EMBL" id="JRXF01000045">
    <property type="protein sequence ID" value="KOC88513.1"/>
    <property type="molecule type" value="Genomic_DNA"/>
</dbReference>
<feature type="binding site" evidence="20">
    <location>
        <begin position="183"/>
        <end position="185"/>
    </location>
    <ligand>
        <name>ATP</name>
        <dbReference type="ChEBI" id="CHEBI:30616"/>
    </ligand>
</feature>
<evidence type="ECO:0000256" key="16">
    <source>
        <dbReference type="ARBA" id="ARBA00047614"/>
    </source>
</evidence>
<sequence length="366" mass="39816">MTKLRVGIVFGGKSAEHEVSLQSAKNIIDAIDQSRFDISLLGIDKQGQWHLNEASDFLLNAENPSLIALNQSGKNVALIPGQTHHQFIESSSAGQLAQLDVIFPIVHGTLGEDGSLQGMLRMANLPFVGSGVLGSAVCMDKDFTKRLLRDAGITVAPSVTLTCSRRQHADFDDIKTQLGIPMFIKPANQGSSVGVSKVYDAEQFEQALDLAFSFDRKVLIEKAINGREIECAVLGNENPEASLCGEVVLSDDFYSYQTKYIDENGARVVVPADISPQAGDAIRQLAIRAFLALECSGMARVDVFLTDDNQIIVNEVNTLPGFTNISMYPKLWQASGRSYSALITRLIELALERHQQESALKSSITS</sequence>
<protein>
    <recommendedName>
        <fullName evidence="18">D-alanine--D-alanine ligase</fullName>
        <ecNumber evidence="18">6.3.2.4</ecNumber>
    </recommendedName>
    <alternativeName>
        <fullName evidence="18">D-Ala-D-Ala ligase</fullName>
    </alternativeName>
    <alternativeName>
        <fullName evidence="18">D-alanylalanine synthetase</fullName>
    </alternativeName>
</protein>
<evidence type="ECO:0000256" key="1">
    <source>
        <dbReference type="ARBA" id="ARBA00001936"/>
    </source>
</evidence>
<evidence type="ECO:0000256" key="3">
    <source>
        <dbReference type="ARBA" id="ARBA00004496"/>
    </source>
</evidence>
<organism evidence="25 26">
    <name type="scientific">Winslowiella iniecta</name>
    <dbReference type="NCBI Taxonomy" id="1560201"/>
    <lineage>
        <taxon>Bacteria</taxon>
        <taxon>Pseudomonadati</taxon>
        <taxon>Pseudomonadota</taxon>
        <taxon>Gammaproteobacteria</taxon>
        <taxon>Enterobacterales</taxon>
        <taxon>Erwiniaceae</taxon>
        <taxon>Winslowiella</taxon>
    </lineage>
</organism>
<dbReference type="SUPFAM" id="SSF52440">
    <property type="entry name" value="PreATP-grasp domain"/>
    <property type="match status" value="1"/>
</dbReference>
<evidence type="ECO:0000256" key="4">
    <source>
        <dbReference type="ARBA" id="ARBA00004752"/>
    </source>
</evidence>
<feature type="domain" description="ATP-grasp" evidence="23">
    <location>
        <begin position="145"/>
        <end position="348"/>
    </location>
</feature>
<gene>
    <name evidence="18" type="primary">ddl</name>
    <name evidence="24" type="ORF">NG42_20040</name>
    <name evidence="25" type="ORF">NG43_20015</name>
</gene>
<comment type="pathway">
    <text evidence="17">Glycan biosynthesis.</text>
</comment>
<dbReference type="InterPro" id="IPR005905">
    <property type="entry name" value="D_ala_D_ala"/>
</dbReference>
<evidence type="ECO:0000256" key="9">
    <source>
        <dbReference type="ARBA" id="ARBA00022741"/>
    </source>
</evidence>
<dbReference type="InterPro" id="IPR016185">
    <property type="entry name" value="PreATP-grasp_dom_sf"/>
</dbReference>
<dbReference type="Gene3D" id="3.30.1490.20">
    <property type="entry name" value="ATP-grasp fold, A domain"/>
    <property type="match status" value="1"/>
</dbReference>
<comment type="cofactor">
    <cofactor evidence="21">
        <name>Mg(2+)</name>
        <dbReference type="ChEBI" id="CHEBI:18420"/>
    </cofactor>
    <cofactor evidence="21">
        <name>Mn(2+)</name>
        <dbReference type="ChEBI" id="CHEBI:29035"/>
    </cofactor>
    <text evidence="21">Binds 2 magnesium or manganese ions per subunit.</text>
</comment>
<dbReference type="UniPathway" id="UPA00219"/>
<evidence type="ECO:0000256" key="2">
    <source>
        <dbReference type="ARBA" id="ARBA00003921"/>
    </source>
</evidence>
<dbReference type="RefSeq" id="WP_052902532.1">
    <property type="nucleotide sequence ID" value="NZ_JRXE01000037.1"/>
</dbReference>
<evidence type="ECO:0000256" key="13">
    <source>
        <dbReference type="ARBA" id="ARBA00022984"/>
    </source>
</evidence>
<evidence type="ECO:0000256" key="7">
    <source>
        <dbReference type="ARBA" id="ARBA00022598"/>
    </source>
</evidence>
<evidence type="ECO:0000256" key="18">
    <source>
        <dbReference type="HAMAP-Rule" id="MF_00047"/>
    </source>
</evidence>
<feature type="active site" evidence="19">
    <location>
        <position position="191"/>
    </location>
</feature>
<accession>A0A0L7SZG5</accession>
<dbReference type="Pfam" id="PF07478">
    <property type="entry name" value="Dala_Dala_lig_C"/>
    <property type="match status" value="1"/>
</dbReference>
<feature type="binding site" evidence="20">
    <location>
        <position position="141"/>
    </location>
    <ligand>
        <name>ATP</name>
        <dbReference type="ChEBI" id="CHEBI:30616"/>
    </ligand>
</feature>
<dbReference type="EC" id="6.3.2.4" evidence="18"/>
<dbReference type="InterPro" id="IPR013815">
    <property type="entry name" value="ATP_grasp_subdomain_1"/>
</dbReference>
<dbReference type="NCBIfam" id="NF002525">
    <property type="entry name" value="PRK01966.1-1"/>
    <property type="match status" value="1"/>
</dbReference>
<feature type="binding site" evidence="20">
    <location>
        <begin position="221"/>
        <end position="228"/>
    </location>
    <ligand>
        <name>ATP</name>
        <dbReference type="ChEBI" id="CHEBI:30616"/>
    </ligand>
</feature>
<feature type="binding site" evidence="21">
    <location>
        <position position="315"/>
    </location>
    <ligand>
        <name>Mg(2+)</name>
        <dbReference type="ChEBI" id="CHEBI:18420"/>
        <label>2</label>
    </ligand>
</feature>
<evidence type="ECO:0000256" key="8">
    <source>
        <dbReference type="ARBA" id="ARBA00022723"/>
    </source>
</evidence>
<dbReference type="NCBIfam" id="NF002528">
    <property type="entry name" value="PRK01966.1-4"/>
    <property type="match status" value="1"/>
</dbReference>
<evidence type="ECO:0000256" key="19">
    <source>
        <dbReference type="PIRSR" id="PIRSR039102-1"/>
    </source>
</evidence>
<comment type="function">
    <text evidence="2 18">Cell wall formation.</text>
</comment>
<dbReference type="Proteomes" id="UP000036851">
    <property type="component" value="Unassembled WGS sequence"/>
</dbReference>
<keyword evidence="27" id="KW-1185">Reference proteome</keyword>
<dbReference type="FunFam" id="3.30.470.20:FF:000008">
    <property type="entry name" value="D-alanine--D-alanine ligase"/>
    <property type="match status" value="1"/>
</dbReference>
<evidence type="ECO:0000256" key="22">
    <source>
        <dbReference type="PROSITE-ProRule" id="PRU00409"/>
    </source>
</evidence>
<dbReference type="GO" id="GO:0071555">
    <property type="term" value="P:cell wall organization"/>
    <property type="evidence" value="ECO:0007669"/>
    <property type="project" value="UniProtKB-KW"/>
</dbReference>
<dbReference type="InterPro" id="IPR011761">
    <property type="entry name" value="ATP-grasp"/>
</dbReference>
<dbReference type="GO" id="GO:0008360">
    <property type="term" value="P:regulation of cell shape"/>
    <property type="evidence" value="ECO:0007669"/>
    <property type="project" value="UniProtKB-KW"/>
</dbReference>
<comment type="subcellular location">
    <subcellularLocation>
        <location evidence="3 18">Cytoplasm</location>
    </subcellularLocation>
</comment>
<dbReference type="PANTHER" id="PTHR23132:SF25">
    <property type="entry name" value="D-ALANINE--D-ALANINE LIGASE A"/>
    <property type="match status" value="1"/>
</dbReference>
<keyword evidence="8 21" id="KW-0479">Metal-binding</keyword>
<dbReference type="AlphaFoldDB" id="A0A0L7SZG5"/>
<evidence type="ECO:0000256" key="5">
    <source>
        <dbReference type="ARBA" id="ARBA00010871"/>
    </source>
</evidence>
<dbReference type="GO" id="GO:0005524">
    <property type="term" value="F:ATP binding"/>
    <property type="evidence" value="ECO:0007669"/>
    <property type="project" value="UniProtKB-UniRule"/>
</dbReference>
<dbReference type="InterPro" id="IPR011127">
    <property type="entry name" value="Dala_Dala_lig_N"/>
</dbReference>
<dbReference type="SUPFAM" id="SSF56059">
    <property type="entry name" value="Glutathione synthetase ATP-binding domain-like"/>
    <property type="match status" value="1"/>
</dbReference>
<dbReference type="GO" id="GO:0008716">
    <property type="term" value="F:D-alanine-D-alanine ligase activity"/>
    <property type="evidence" value="ECO:0007669"/>
    <property type="project" value="UniProtKB-UniRule"/>
</dbReference>
<reference evidence="26 27" key="1">
    <citation type="journal article" date="2015" name="Int. J. Syst. Evol. Microbiol.">
        <title>Erwinia iniecta sp. nov., isolated from Russian wheat aphids (Diuraphis noxia).</title>
        <authorList>
            <person name="Campillo T."/>
            <person name="Luna E."/>
            <person name="Portier P."/>
            <person name="Fischer-Le Saux M."/>
            <person name="Lapitan N."/>
            <person name="Tisserat N.A."/>
            <person name="Leach J.E."/>
        </authorList>
    </citation>
    <scope>NUCLEOTIDE SEQUENCE [LARGE SCALE GENOMIC DNA]</scope>
    <source>
        <strain evidence="24 27">B120</strain>
        <strain evidence="25 26">B149</strain>
    </source>
</reference>
<feature type="active site" evidence="19">
    <location>
        <position position="16"/>
    </location>
</feature>
<keyword evidence="6 18" id="KW-0963">Cytoplasm</keyword>
<dbReference type="InterPro" id="IPR000291">
    <property type="entry name" value="D-Ala_lig_Van_CS"/>
</dbReference>
<feature type="binding site" evidence="20">
    <location>
        <begin position="191"/>
        <end position="192"/>
    </location>
    <ligand>
        <name>ATP</name>
        <dbReference type="ChEBI" id="CHEBI:30616"/>
    </ligand>
</feature>
<name>A0A0L7SZG5_9GAMM</name>
<dbReference type="PROSITE" id="PS50975">
    <property type="entry name" value="ATP_GRASP"/>
    <property type="match status" value="1"/>
</dbReference>
<evidence type="ECO:0000313" key="26">
    <source>
        <dbReference type="Proteomes" id="UP000036851"/>
    </source>
</evidence>
<evidence type="ECO:0000313" key="24">
    <source>
        <dbReference type="EMBL" id="KOC87571.1"/>
    </source>
</evidence>